<evidence type="ECO:0000259" key="2">
    <source>
        <dbReference type="PROSITE" id="PS50238"/>
    </source>
</evidence>
<dbReference type="GO" id="GO:0016477">
    <property type="term" value="P:cell migration"/>
    <property type="evidence" value="ECO:0007669"/>
    <property type="project" value="TreeGrafter"/>
</dbReference>
<dbReference type="SMART" id="SM00324">
    <property type="entry name" value="RhoGAP"/>
    <property type="match status" value="1"/>
</dbReference>
<organism evidence="3 4">
    <name type="scientific">Eumeta variegata</name>
    <name type="common">Bagworm moth</name>
    <name type="synonym">Eumeta japonica</name>
    <dbReference type="NCBI Taxonomy" id="151549"/>
    <lineage>
        <taxon>Eukaryota</taxon>
        <taxon>Metazoa</taxon>
        <taxon>Ecdysozoa</taxon>
        <taxon>Arthropoda</taxon>
        <taxon>Hexapoda</taxon>
        <taxon>Insecta</taxon>
        <taxon>Pterygota</taxon>
        <taxon>Neoptera</taxon>
        <taxon>Endopterygota</taxon>
        <taxon>Lepidoptera</taxon>
        <taxon>Glossata</taxon>
        <taxon>Ditrysia</taxon>
        <taxon>Tineoidea</taxon>
        <taxon>Psychidae</taxon>
        <taxon>Oiketicinae</taxon>
        <taxon>Eumeta</taxon>
    </lineage>
</organism>
<dbReference type="OrthoDB" id="120383at2759"/>
<dbReference type="AlphaFoldDB" id="A0A4C1Y3M4"/>
<dbReference type="InterPro" id="IPR052118">
    <property type="entry name" value="Rho-GAP_regulator"/>
</dbReference>
<reference evidence="3 4" key="1">
    <citation type="journal article" date="2019" name="Commun. Biol.">
        <title>The bagworm genome reveals a unique fibroin gene that provides high tensile strength.</title>
        <authorList>
            <person name="Kono N."/>
            <person name="Nakamura H."/>
            <person name="Ohtoshi R."/>
            <person name="Tomita M."/>
            <person name="Numata K."/>
            <person name="Arakawa K."/>
        </authorList>
    </citation>
    <scope>NUCLEOTIDE SEQUENCE [LARGE SCALE GENOMIC DNA]</scope>
</reference>
<dbReference type="PROSITE" id="PS50238">
    <property type="entry name" value="RHOGAP"/>
    <property type="match status" value="1"/>
</dbReference>
<comment type="caution">
    <text evidence="3">The sequence shown here is derived from an EMBL/GenBank/DDBJ whole genome shotgun (WGS) entry which is preliminary data.</text>
</comment>
<dbReference type="GO" id="GO:0007165">
    <property type="term" value="P:signal transduction"/>
    <property type="evidence" value="ECO:0007669"/>
    <property type="project" value="InterPro"/>
</dbReference>
<dbReference type="GO" id="GO:0005096">
    <property type="term" value="F:GTPase activator activity"/>
    <property type="evidence" value="ECO:0007669"/>
    <property type="project" value="TreeGrafter"/>
</dbReference>
<keyword evidence="4" id="KW-1185">Reference proteome</keyword>
<dbReference type="GO" id="GO:0030030">
    <property type="term" value="P:cell projection organization"/>
    <property type="evidence" value="ECO:0007669"/>
    <property type="project" value="TreeGrafter"/>
</dbReference>
<evidence type="ECO:0000313" key="3">
    <source>
        <dbReference type="EMBL" id="GBP70496.1"/>
    </source>
</evidence>
<dbReference type="EMBL" id="BGZK01001076">
    <property type="protein sequence ID" value="GBP70496.1"/>
    <property type="molecule type" value="Genomic_DNA"/>
</dbReference>
<dbReference type="GO" id="GO:0046578">
    <property type="term" value="P:regulation of Ras protein signal transduction"/>
    <property type="evidence" value="ECO:0007669"/>
    <property type="project" value="TreeGrafter"/>
</dbReference>
<dbReference type="Proteomes" id="UP000299102">
    <property type="component" value="Unassembled WGS sequence"/>
</dbReference>
<dbReference type="InterPro" id="IPR008936">
    <property type="entry name" value="Rho_GTPase_activation_prot"/>
</dbReference>
<name>A0A4C1Y3M4_EUMVA</name>
<proteinExistence type="predicted"/>
<sequence>MCKAILWPTQSQHGNGSARPINYRSRRIGRQEAALAIPLRLITYFHPRVINALVTPRGLQWSMGGGDRLFDGSLARLVLTMLFKKVNQRCVCNICVVTKEVHPMVLRCLYRLCGSASKKRILREAFERNARGVELAPDSVPDINVITGLLKDYLRELPQPLFSRCLYQMTLDALGVCLPDDREGNARLMASIVECLPRAARATLVFLLDHLALVVAAQDRNKMSPQHLAVAMAPPLMLQSQPPSDLDYQRPIHVLQCLLQIWPPPKRSGRVQPSVSPYRPPVAALAASPPPVLSARPALDRSPPAHALSSARAGPYRPQSPRAPAPSASAAGAGASLRARHVTVSSPASPSSSSGSHSPADTIKHGGSVSSILRQPEARVGSPRTASPRDSPRAATPRDSPREQSATQRAVIPGTSAGLAVTLNADVGAGAGGAGSPRYSSTNPFLQAYDAEEEVRGAAWRAADLFSPPTTHT</sequence>
<feature type="domain" description="Rho-GAP" evidence="2">
    <location>
        <begin position="72"/>
        <end position="266"/>
    </location>
</feature>
<feature type="compositionally biased region" description="Low complexity" evidence="1">
    <location>
        <begin position="345"/>
        <end position="359"/>
    </location>
</feature>
<dbReference type="Gene3D" id="1.10.555.10">
    <property type="entry name" value="Rho GTPase activation protein"/>
    <property type="match status" value="1"/>
</dbReference>
<feature type="region of interest" description="Disordered" evidence="1">
    <location>
        <begin position="286"/>
        <end position="413"/>
    </location>
</feature>
<feature type="compositionally biased region" description="Low complexity" evidence="1">
    <location>
        <begin position="286"/>
        <end position="297"/>
    </location>
</feature>
<dbReference type="InterPro" id="IPR000198">
    <property type="entry name" value="RhoGAP_dom"/>
</dbReference>
<accession>A0A4C1Y3M4</accession>
<dbReference type="GO" id="GO:0097060">
    <property type="term" value="C:synaptic membrane"/>
    <property type="evidence" value="ECO:0007669"/>
    <property type="project" value="TreeGrafter"/>
</dbReference>
<dbReference type="Pfam" id="PF00620">
    <property type="entry name" value="RhoGAP"/>
    <property type="match status" value="1"/>
</dbReference>
<feature type="compositionally biased region" description="Low complexity" evidence="1">
    <location>
        <begin position="317"/>
        <end position="337"/>
    </location>
</feature>
<protein>
    <submittedName>
        <fullName evidence="3">Rho GTPase-activating protein 100F</fullName>
    </submittedName>
</protein>
<gene>
    <name evidence="3" type="primary">RhoGAP100F</name>
    <name evidence="3" type="ORF">EVAR_56163_1</name>
</gene>
<dbReference type="STRING" id="151549.A0A4C1Y3M4"/>
<dbReference type="PANTHER" id="PTHR46150">
    <property type="entry name" value="RHO GTPASE-ACTIVATING PROTEIN 100F"/>
    <property type="match status" value="1"/>
</dbReference>
<evidence type="ECO:0000256" key="1">
    <source>
        <dbReference type="SAM" id="MobiDB-lite"/>
    </source>
</evidence>
<dbReference type="PANTHER" id="PTHR46150:SF3">
    <property type="entry name" value="RHO GTPASE-ACTIVATING PROTEIN 100F"/>
    <property type="match status" value="1"/>
</dbReference>
<dbReference type="SUPFAM" id="SSF48350">
    <property type="entry name" value="GTPase activation domain, GAP"/>
    <property type="match status" value="1"/>
</dbReference>
<evidence type="ECO:0000313" key="4">
    <source>
        <dbReference type="Proteomes" id="UP000299102"/>
    </source>
</evidence>